<evidence type="ECO:0000256" key="1">
    <source>
        <dbReference type="SAM" id="Phobius"/>
    </source>
</evidence>
<dbReference type="OrthoDB" id="8818627at2759"/>
<dbReference type="PANTHER" id="PTHR14550:SF2">
    <property type="entry name" value="TRANSMEMBRANE PROTEIN 109"/>
    <property type="match status" value="1"/>
</dbReference>
<dbReference type="GO" id="GO:0071480">
    <property type="term" value="P:cellular response to gamma radiation"/>
    <property type="evidence" value="ECO:0007669"/>
    <property type="project" value="InterPro"/>
</dbReference>
<dbReference type="Ensembl" id="ENSSMAT00000024804.2">
    <property type="protein sequence ID" value="ENSSMAP00000024510.2"/>
    <property type="gene ID" value="ENSSMAG00000014981.2"/>
</dbReference>
<evidence type="ECO:0000313" key="3">
    <source>
        <dbReference type="Proteomes" id="UP000694558"/>
    </source>
</evidence>
<dbReference type="RefSeq" id="XP_035492957.1">
    <property type="nucleotide sequence ID" value="XM_035637064.2"/>
</dbReference>
<feature type="transmembrane region" description="Helical" evidence="1">
    <location>
        <begin position="250"/>
        <end position="267"/>
    </location>
</feature>
<dbReference type="InterPro" id="IPR039492">
    <property type="entry name" value="TMEM109"/>
</dbReference>
<evidence type="ECO:0000313" key="2">
    <source>
        <dbReference type="Ensembl" id="ENSSMAP00000024510.2"/>
    </source>
</evidence>
<name>A0A8D3AW60_SCOMX</name>
<protein>
    <recommendedName>
        <fullName evidence="4">Transmembrane protein 109</fullName>
    </recommendedName>
</protein>
<reference evidence="2" key="1">
    <citation type="submission" date="2023-05" db="EMBL/GenBank/DDBJ databases">
        <title>High-quality long-read genome of Scophthalmus maximus.</title>
        <authorList>
            <person name="Lien S."/>
            <person name="Martinez P."/>
        </authorList>
    </citation>
    <scope>NUCLEOTIDE SEQUENCE [LARGE SCALE GENOMIC DNA]</scope>
</reference>
<reference evidence="2" key="2">
    <citation type="submission" date="2025-08" db="UniProtKB">
        <authorList>
            <consortium name="Ensembl"/>
        </authorList>
    </citation>
    <scope>IDENTIFICATION</scope>
</reference>
<dbReference type="GeneID" id="118312463"/>
<dbReference type="KEGG" id="smau:118312463"/>
<gene>
    <name evidence="2" type="primary">tmem109</name>
</gene>
<feature type="transmembrane region" description="Helical" evidence="1">
    <location>
        <begin position="190"/>
        <end position="214"/>
    </location>
</feature>
<dbReference type="Proteomes" id="UP000694558">
    <property type="component" value="Chromosome 8"/>
</dbReference>
<organism evidence="2 3">
    <name type="scientific">Scophthalmus maximus</name>
    <name type="common">Turbot</name>
    <name type="synonym">Psetta maxima</name>
    <dbReference type="NCBI Taxonomy" id="52904"/>
    <lineage>
        <taxon>Eukaryota</taxon>
        <taxon>Metazoa</taxon>
        <taxon>Chordata</taxon>
        <taxon>Craniata</taxon>
        <taxon>Vertebrata</taxon>
        <taxon>Euteleostomi</taxon>
        <taxon>Actinopterygii</taxon>
        <taxon>Neopterygii</taxon>
        <taxon>Teleostei</taxon>
        <taxon>Neoteleostei</taxon>
        <taxon>Acanthomorphata</taxon>
        <taxon>Carangaria</taxon>
        <taxon>Pleuronectiformes</taxon>
        <taxon>Pleuronectoidei</taxon>
        <taxon>Scophthalmidae</taxon>
        <taxon>Scophthalmus</taxon>
    </lineage>
</organism>
<dbReference type="AlphaFoldDB" id="A0A8D3AW60"/>
<dbReference type="GO" id="GO:0042771">
    <property type="term" value="P:intrinsic apoptotic signaling pathway in response to DNA damage by p53 class mediator"/>
    <property type="evidence" value="ECO:0007669"/>
    <property type="project" value="TreeGrafter"/>
</dbReference>
<dbReference type="CTD" id="79073"/>
<sequence length="300" mass="32381">MSDMYVWCRSLSVCCTLGPAGGRRLFFIHTTKFFQQDVEKRRASSAACYPSDPNFSPAGPCSKECFGPSSVRVAPAVSMFSRPNPACLCALSAVFLLVSGEEVSESRSGMIQELRSALADLAGEGKTYLGRLAGEQTVLSVQKAFSQVLGVVAEGLASGLNVLLQHVSHLLQAAGVQVVFPINRVTPEGLLFLAQWVLVALIGYWLVSFAFCLVASTLRRAVWLLKVGVALACFGFILRDHSVGTETLAVRLAVLVCACVLLGVGTSKGPDAADKTAHLEEQVRILERRLREMEKWTKAE</sequence>
<feature type="transmembrane region" description="Helical" evidence="1">
    <location>
        <begin position="221"/>
        <end position="238"/>
    </location>
</feature>
<dbReference type="GeneTree" id="ENSGT00510000052596"/>
<dbReference type="PANTHER" id="PTHR14550">
    <property type="entry name" value="TRANSMEMBRANE PROTEIN 109"/>
    <property type="match status" value="1"/>
</dbReference>
<evidence type="ECO:0008006" key="4">
    <source>
        <dbReference type="Google" id="ProtNLM"/>
    </source>
</evidence>
<keyword evidence="1" id="KW-1133">Transmembrane helix</keyword>
<keyword evidence="1" id="KW-0472">Membrane</keyword>
<dbReference type="Pfam" id="PF14965">
    <property type="entry name" value="BRI3BP"/>
    <property type="match status" value="1"/>
</dbReference>
<keyword evidence="1" id="KW-0812">Transmembrane</keyword>
<accession>A0A8D3AW60</accession>
<proteinExistence type="predicted"/>